<gene>
    <name evidence="2" type="ORF">FIBSPDRAFT_322413</name>
</gene>
<dbReference type="Proteomes" id="UP000076532">
    <property type="component" value="Unassembled WGS sequence"/>
</dbReference>
<reference evidence="2 3" key="1">
    <citation type="journal article" date="2016" name="Mol. Biol. Evol.">
        <title>Comparative Genomics of Early-Diverging Mushroom-Forming Fungi Provides Insights into the Origins of Lignocellulose Decay Capabilities.</title>
        <authorList>
            <person name="Nagy L.G."/>
            <person name="Riley R."/>
            <person name="Tritt A."/>
            <person name="Adam C."/>
            <person name="Daum C."/>
            <person name="Floudas D."/>
            <person name="Sun H."/>
            <person name="Yadav J.S."/>
            <person name="Pangilinan J."/>
            <person name="Larsson K.H."/>
            <person name="Matsuura K."/>
            <person name="Barry K."/>
            <person name="Labutti K."/>
            <person name="Kuo R."/>
            <person name="Ohm R.A."/>
            <person name="Bhattacharya S.S."/>
            <person name="Shirouzu T."/>
            <person name="Yoshinaga Y."/>
            <person name="Martin F.M."/>
            <person name="Grigoriev I.V."/>
            <person name="Hibbett D.S."/>
        </authorList>
    </citation>
    <scope>NUCLEOTIDE SEQUENCE [LARGE SCALE GENOMIC DNA]</scope>
    <source>
        <strain evidence="2 3">CBS 109695</strain>
    </source>
</reference>
<name>A0A166QJZ4_9AGAM</name>
<dbReference type="AlphaFoldDB" id="A0A166QJZ4"/>
<protein>
    <submittedName>
        <fullName evidence="2">Uncharacterized protein</fullName>
    </submittedName>
</protein>
<keyword evidence="1" id="KW-0812">Transmembrane</keyword>
<evidence type="ECO:0000313" key="3">
    <source>
        <dbReference type="Proteomes" id="UP000076532"/>
    </source>
</evidence>
<dbReference type="EMBL" id="KV417510">
    <property type="protein sequence ID" value="KZP27240.1"/>
    <property type="molecule type" value="Genomic_DNA"/>
</dbReference>
<feature type="transmembrane region" description="Helical" evidence="1">
    <location>
        <begin position="174"/>
        <end position="197"/>
    </location>
</feature>
<proteinExistence type="predicted"/>
<accession>A0A166QJZ4</accession>
<keyword evidence="1" id="KW-0472">Membrane</keyword>
<feature type="transmembrane region" description="Helical" evidence="1">
    <location>
        <begin position="135"/>
        <end position="154"/>
    </location>
</feature>
<keyword evidence="3" id="KW-1185">Reference proteome</keyword>
<evidence type="ECO:0000313" key="2">
    <source>
        <dbReference type="EMBL" id="KZP27240.1"/>
    </source>
</evidence>
<evidence type="ECO:0000256" key="1">
    <source>
        <dbReference type="SAM" id="Phobius"/>
    </source>
</evidence>
<sequence>MRVVGVIYYKLFPEHPTLPYHSPALRTERMTYDRMTLNAWNALPLGMLHLAFRPSSSSLRSTGSAQIRHGRCSWGSRWGWRARYVAYHFGIGAFLPPPYLPLSRSFAGSALTVKDQDIREGNAQVQRPPSPETPLYMGQVGGILVLIGLFAPTFTTYVSVPWIVPKSNYCVHPILLRALVIYSELSAFEVSCFTFLMPATYLP</sequence>
<organism evidence="2 3">
    <name type="scientific">Athelia psychrophila</name>
    <dbReference type="NCBI Taxonomy" id="1759441"/>
    <lineage>
        <taxon>Eukaryota</taxon>
        <taxon>Fungi</taxon>
        <taxon>Dikarya</taxon>
        <taxon>Basidiomycota</taxon>
        <taxon>Agaricomycotina</taxon>
        <taxon>Agaricomycetes</taxon>
        <taxon>Agaricomycetidae</taxon>
        <taxon>Atheliales</taxon>
        <taxon>Atheliaceae</taxon>
        <taxon>Athelia</taxon>
    </lineage>
</organism>
<keyword evidence="1" id="KW-1133">Transmembrane helix</keyword>